<proteinExistence type="predicted"/>
<protein>
    <submittedName>
        <fullName evidence="1">Gamma-aminobutyraldehyde dehydrogenase</fullName>
    </submittedName>
</protein>
<dbReference type="Proteomes" id="UP000325081">
    <property type="component" value="Unassembled WGS sequence"/>
</dbReference>
<organism evidence="1 2">
    <name type="scientific">Striga asiatica</name>
    <name type="common">Asiatic witchweed</name>
    <name type="synonym">Buchnera asiatica</name>
    <dbReference type="NCBI Taxonomy" id="4170"/>
    <lineage>
        <taxon>Eukaryota</taxon>
        <taxon>Viridiplantae</taxon>
        <taxon>Streptophyta</taxon>
        <taxon>Embryophyta</taxon>
        <taxon>Tracheophyta</taxon>
        <taxon>Spermatophyta</taxon>
        <taxon>Magnoliopsida</taxon>
        <taxon>eudicotyledons</taxon>
        <taxon>Gunneridae</taxon>
        <taxon>Pentapetalae</taxon>
        <taxon>asterids</taxon>
        <taxon>lamiids</taxon>
        <taxon>Lamiales</taxon>
        <taxon>Orobanchaceae</taxon>
        <taxon>Buchnereae</taxon>
        <taxon>Striga</taxon>
    </lineage>
</organism>
<reference evidence="2" key="1">
    <citation type="journal article" date="2019" name="Curr. Biol.">
        <title>Genome Sequence of Striga asiatica Provides Insight into the Evolution of Plant Parasitism.</title>
        <authorList>
            <person name="Yoshida S."/>
            <person name="Kim S."/>
            <person name="Wafula E.K."/>
            <person name="Tanskanen J."/>
            <person name="Kim Y.M."/>
            <person name="Honaas L."/>
            <person name="Yang Z."/>
            <person name="Spallek T."/>
            <person name="Conn C.E."/>
            <person name="Ichihashi Y."/>
            <person name="Cheong K."/>
            <person name="Cui S."/>
            <person name="Der J.P."/>
            <person name="Gundlach H."/>
            <person name="Jiao Y."/>
            <person name="Hori C."/>
            <person name="Ishida J.K."/>
            <person name="Kasahara H."/>
            <person name="Kiba T."/>
            <person name="Kim M.S."/>
            <person name="Koo N."/>
            <person name="Laohavisit A."/>
            <person name="Lee Y.H."/>
            <person name="Lumba S."/>
            <person name="McCourt P."/>
            <person name="Mortimer J.C."/>
            <person name="Mutuku J.M."/>
            <person name="Nomura T."/>
            <person name="Sasaki-Sekimoto Y."/>
            <person name="Seto Y."/>
            <person name="Wang Y."/>
            <person name="Wakatake T."/>
            <person name="Sakakibara H."/>
            <person name="Demura T."/>
            <person name="Yamaguchi S."/>
            <person name="Yoneyama K."/>
            <person name="Manabe R.I."/>
            <person name="Nelson D.C."/>
            <person name="Schulman A.H."/>
            <person name="Timko M.P."/>
            <person name="dePamphilis C.W."/>
            <person name="Choi D."/>
            <person name="Shirasu K."/>
        </authorList>
    </citation>
    <scope>NUCLEOTIDE SEQUENCE [LARGE SCALE GENOMIC DNA]</scope>
    <source>
        <strain evidence="2">cv. UVA1</strain>
    </source>
</reference>
<evidence type="ECO:0000313" key="1">
    <source>
        <dbReference type="EMBL" id="GER47771.1"/>
    </source>
</evidence>
<comment type="caution">
    <text evidence="1">The sequence shown here is derived from an EMBL/GenBank/DDBJ whole genome shotgun (WGS) entry which is preliminary data.</text>
</comment>
<dbReference type="EMBL" id="BKCP01008059">
    <property type="protein sequence ID" value="GER47771.1"/>
    <property type="molecule type" value="Genomic_DNA"/>
</dbReference>
<accession>A0A5A7QV41</accession>
<evidence type="ECO:0000313" key="2">
    <source>
        <dbReference type="Proteomes" id="UP000325081"/>
    </source>
</evidence>
<keyword evidence="2" id="KW-1185">Reference proteome</keyword>
<gene>
    <name evidence="1" type="ORF">STAS_24895</name>
</gene>
<dbReference type="AlphaFoldDB" id="A0A5A7QV41"/>
<sequence length="143" mass="16233">MVRISTILGHFHHIETAFDKMLRSSTEDEECESGSICGGKNFGHQLSASTRFRLTFQLTIEKVKCSTSKLRQSPLLESTTSLAPLYSVAAWKAESKTLSHLPSADNRLLCQSPPFNLSGLIRILFLNLYKSLWAKDKWKCLRW</sequence>
<name>A0A5A7QV41_STRAF</name>